<gene>
    <name evidence="1" type="ORF">GMARGA_LOCUS2527</name>
</gene>
<evidence type="ECO:0000313" key="2">
    <source>
        <dbReference type="Proteomes" id="UP000789901"/>
    </source>
</evidence>
<sequence>IRKDYNEETLLFPICVGWQTTFIQNNKKFYMHITEGNELNEKQPGFRYNSGSKFSDIKEISSWGNKDLLNASLKGVEFRPFVFKVEKYLIQIINIRIESNLDLISAGIGYMSSFIGEDIEMAIKDIQGTTVTNIKPDQKNINKNKSKLPEISNWHQFKYLIETEIYKSMKEDNLNQPNPEVSTYTDPNS</sequence>
<keyword evidence="2" id="KW-1185">Reference proteome</keyword>
<proteinExistence type="predicted"/>
<evidence type="ECO:0000313" key="1">
    <source>
        <dbReference type="EMBL" id="CAG8507840.1"/>
    </source>
</evidence>
<dbReference type="EMBL" id="CAJVQB010000799">
    <property type="protein sequence ID" value="CAG8507840.1"/>
    <property type="molecule type" value="Genomic_DNA"/>
</dbReference>
<name>A0ABM8W2F8_GIGMA</name>
<protein>
    <submittedName>
        <fullName evidence="1">12872_t:CDS:1</fullName>
    </submittedName>
</protein>
<reference evidence="1 2" key="1">
    <citation type="submission" date="2021-06" db="EMBL/GenBank/DDBJ databases">
        <authorList>
            <person name="Kallberg Y."/>
            <person name="Tangrot J."/>
            <person name="Rosling A."/>
        </authorList>
    </citation>
    <scope>NUCLEOTIDE SEQUENCE [LARGE SCALE GENOMIC DNA]</scope>
    <source>
        <strain evidence="1 2">120-4 pot B 10/14</strain>
    </source>
</reference>
<organism evidence="1 2">
    <name type="scientific">Gigaspora margarita</name>
    <dbReference type="NCBI Taxonomy" id="4874"/>
    <lineage>
        <taxon>Eukaryota</taxon>
        <taxon>Fungi</taxon>
        <taxon>Fungi incertae sedis</taxon>
        <taxon>Mucoromycota</taxon>
        <taxon>Glomeromycotina</taxon>
        <taxon>Glomeromycetes</taxon>
        <taxon>Diversisporales</taxon>
        <taxon>Gigasporaceae</taxon>
        <taxon>Gigaspora</taxon>
    </lineage>
</organism>
<dbReference type="Proteomes" id="UP000789901">
    <property type="component" value="Unassembled WGS sequence"/>
</dbReference>
<feature type="non-terminal residue" evidence="1">
    <location>
        <position position="1"/>
    </location>
</feature>
<comment type="caution">
    <text evidence="1">The sequence shown here is derived from an EMBL/GenBank/DDBJ whole genome shotgun (WGS) entry which is preliminary data.</text>
</comment>
<accession>A0ABM8W2F8</accession>